<evidence type="ECO:0000256" key="5">
    <source>
        <dbReference type="ARBA" id="ARBA00022989"/>
    </source>
</evidence>
<evidence type="ECO:0000256" key="7">
    <source>
        <dbReference type="RuleBase" id="RU363059"/>
    </source>
</evidence>
<dbReference type="InterPro" id="IPR007599">
    <property type="entry name" value="DER1"/>
</dbReference>
<evidence type="ECO:0000256" key="2">
    <source>
        <dbReference type="ARBA" id="ARBA00008917"/>
    </source>
</evidence>
<dbReference type="PANTHER" id="PTHR11009">
    <property type="entry name" value="DER1-LIKE PROTEIN, DERLIN"/>
    <property type="match status" value="1"/>
</dbReference>
<evidence type="ECO:0000256" key="6">
    <source>
        <dbReference type="ARBA" id="ARBA00023136"/>
    </source>
</evidence>
<comment type="caution">
    <text evidence="7">Lacks conserved residue(s) required for the propagation of feature annotation.</text>
</comment>
<dbReference type="OMA" id="LWRCVTS"/>
<dbReference type="VEuPathDB" id="FungiDB:SCHCODRAFT_02609496"/>
<evidence type="ECO:0000313" key="9">
    <source>
        <dbReference type="EMBL" id="EFJ04058.1"/>
    </source>
</evidence>
<dbReference type="GO" id="GO:0005789">
    <property type="term" value="C:endoplasmic reticulum membrane"/>
    <property type="evidence" value="ECO:0007669"/>
    <property type="project" value="UniProtKB-SubCell"/>
</dbReference>
<comment type="function">
    <text evidence="7">May be involved in the degradation of misfolded endoplasmic reticulum (ER) luminal proteins.</text>
</comment>
<evidence type="ECO:0000313" key="10">
    <source>
        <dbReference type="Proteomes" id="UP000007431"/>
    </source>
</evidence>
<keyword evidence="10" id="KW-1185">Reference proteome</keyword>
<protein>
    <recommendedName>
        <fullName evidence="7">Derlin</fullName>
    </recommendedName>
</protein>
<evidence type="ECO:0000256" key="1">
    <source>
        <dbReference type="ARBA" id="ARBA00004477"/>
    </source>
</evidence>
<keyword evidence="6 7" id="KW-0472">Membrane</keyword>
<sequence>MDGFVAEIRKIPPVTRFLCMSSLGVTLTTLMNLVSPYKVLYVQDLVLRRFEIWRLYTSFFLGGGGINYIFELAMLYRTANELEEGPYARRSSDLAWQLFIANFATVIASTPLHPFIFTRPMLVCLTYLSAQLAPPGAQSSLFGLITFPVRYMPFVMVGLDLLMGGPGAAAQSCVGAAIGHLWWWGVWGAGLGGQGPLSAFGEAPRWLRNLFGERGSRGGSQGGFRLGGTGVHVVPPRRAQAASGSTSGHNWGHGRRLG</sequence>
<dbReference type="InParanoid" id="D8PL79"/>
<dbReference type="HOGENOM" id="CLU_051898_2_0_1"/>
<dbReference type="Pfam" id="PF04511">
    <property type="entry name" value="DER1"/>
    <property type="match status" value="1"/>
</dbReference>
<dbReference type="RefSeq" id="XP_003038960.1">
    <property type="nucleotide sequence ID" value="XM_003038914.1"/>
</dbReference>
<name>D8PL79_SCHCM</name>
<keyword evidence="5 7" id="KW-1133">Transmembrane helix</keyword>
<proteinExistence type="inferred from homology"/>
<dbReference type="OrthoDB" id="1716531at2759"/>
<dbReference type="eggNOG" id="KOG0858">
    <property type="taxonomic scope" value="Eukaryota"/>
</dbReference>
<comment type="similarity">
    <text evidence="2 7">Belongs to the derlin family.</text>
</comment>
<dbReference type="STRING" id="578458.D8PL79"/>
<keyword evidence="4 7" id="KW-0256">Endoplasmic reticulum</keyword>
<dbReference type="SUPFAM" id="SSF144091">
    <property type="entry name" value="Rhomboid-like"/>
    <property type="match status" value="1"/>
</dbReference>
<dbReference type="GO" id="GO:0006950">
    <property type="term" value="P:response to stress"/>
    <property type="evidence" value="ECO:0007669"/>
    <property type="project" value="UniProtKB-ARBA"/>
</dbReference>
<comment type="subcellular location">
    <subcellularLocation>
        <location evidence="1 7">Endoplasmic reticulum membrane</location>
        <topology evidence="1 7">Multi-pass membrane protein</topology>
    </subcellularLocation>
</comment>
<organism evidence="10">
    <name type="scientific">Schizophyllum commune (strain H4-8 / FGSC 9210)</name>
    <name type="common">Split gill fungus</name>
    <dbReference type="NCBI Taxonomy" id="578458"/>
    <lineage>
        <taxon>Eukaryota</taxon>
        <taxon>Fungi</taxon>
        <taxon>Dikarya</taxon>
        <taxon>Basidiomycota</taxon>
        <taxon>Agaricomycotina</taxon>
        <taxon>Agaricomycetes</taxon>
        <taxon>Agaricomycetidae</taxon>
        <taxon>Agaricales</taxon>
        <taxon>Schizophyllaceae</taxon>
        <taxon>Schizophyllum</taxon>
    </lineage>
</organism>
<dbReference type="GeneID" id="9597686"/>
<feature type="region of interest" description="Disordered" evidence="8">
    <location>
        <begin position="238"/>
        <end position="258"/>
    </location>
</feature>
<dbReference type="Proteomes" id="UP000007431">
    <property type="component" value="Unassembled WGS sequence"/>
</dbReference>
<evidence type="ECO:0000256" key="3">
    <source>
        <dbReference type="ARBA" id="ARBA00022692"/>
    </source>
</evidence>
<dbReference type="EMBL" id="GL377302">
    <property type="protein sequence ID" value="EFJ04058.1"/>
    <property type="molecule type" value="Genomic_DNA"/>
</dbReference>
<reference evidence="9 10" key="1">
    <citation type="journal article" date="2010" name="Nat. Biotechnol.">
        <title>Genome sequence of the model mushroom Schizophyllum commune.</title>
        <authorList>
            <person name="Ohm R.A."/>
            <person name="de Jong J.F."/>
            <person name="Lugones L.G."/>
            <person name="Aerts A."/>
            <person name="Kothe E."/>
            <person name="Stajich J.E."/>
            <person name="de Vries R.P."/>
            <person name="Record E."/>
            <person name="Levasseur A."/>
            <person name="Baker S.E."/>
            <person name="Bartholomew K.A."/>
            <person name="Coutinho P.M."/>
            <person name="Erdmann S."/>
            <person name="Fowler T.J."/>
            <person name="Gathman A.C."/>
            <person name="Lombard V."/>
            <person name="Henrissat B."/>
            <person name="Knabe N."/>
            <person name="Kuees U."/>
            <person name="Lilly W.W."/>
            <person name="Lindquist E."/>
            <person name="Lucas S."/>
            <person name="Magnuson J.K."/>
            <person name="Piumi F."/>
            <person name="Raudaskoski M."/>
            <person name="Salamov A."/>
            <person name="Schmutz J."/>
            <person name="Schwarze F.W.M.R."/>
            <person name="vanKuyk P.A."/>
            <person name="Horton J.S."/>
            <person name="Grigoriev I.V."/>
            <person name="Woesten H.A.B."/>
        </authorList>
    </citation>
    <scope>NUCLEOTIDE SEQUENCE [LARGE SCALE GENOMIC DNA]</scope>
    <source>
        <strain evidence="10">H4-8 / FGSC 9210</strain>
    </source>
</reference>
<gene>
    <name evidence="9" type="ORF">SCHCODRAFT_45823</name>
</gene>
<evidence type="ECO:0000256" key="4">
    <source>
        <dbReference type="ARBA" id="ARBA00022824"/>
    </source>
</evidence>
<feature type="transmembrane region" description="Helical" evidence="7">
    <location>
        <begin position="55"/>
        <end position="76"/>
    </location>
</feature>
<accession>D8PL79</accession>
<dbReference type="KEGG" id="scm:SCHCO_02609496"/>
<feature type="transmembrane region" description="Helical" evidence="7">
    <location>
        <begin position="96"/>
        <end position="117"/>
    </location>
</feature>
<dbReference type="AlphaFoldDB" id="D8PL79"/>
<keyword evidence="3 7" id="KW-0812">Transmembrane</keyword>
<dbReference type="InterPro" id="IPR035952">
    <property type="entry name" value="Rhomboid-like_sf"/>
</dbReference>
<feature type="transmembrane region" description="Helical" evidence="7">
    <location>
        <begin position="14"/>
        <end position="34"/>
    </location>
</feature>
<evidence type="ECO:0000256" key="8">
    <source>
        <dbReference type="SAM" id="MobiDB-lite"/>
    </source>
</evidence>